<feature type="region of interest" description="Disordered" evidence="1">
    <location>
        <begin position="1"/>
        <end position="34"/>
    </location>
</feature>
<dbReference type="Proteomes" id="UP000324800">
    <property type="component" value="Unassembled WGS sequence"/>
</dbReference>
<comment type="caution">
    <text evidence="3">The sequence shown here is derived from an EMBL/GenBank/DDBJ whole genome shotgun (WGS) entry which is preliminary data.</text>
</comment>
<dbReference type="EMBL" id="SNRW01020255">
    <property type="protein sequence ID" value="KAA6365639.1"/>
    <property type="molecule type" value="Genomic_DNA"/>
</dbReference>
<evidence type="ECO:0000313" key="3">
    <source>
        <dbReference type="EMBL" id="KAA6365639.1"/>
    </source>
</evidence>
<feature type="non-terminal residue" evidence="3">
    <location>
        <position position="253"/>
    </location>
</feature>
<keyword evidence="2" id="KW-0812">Transmembrane</keyword>
<dbReference type="AlphaFoldDB" id="A0A5J4U5J6"/>
<feature type="transmembrane region" description="Helical" evidence="2">
    <location>
        <begin position="210"/>
        <end position="235"/>
    </location>
</feature>
<keyword evidence="2" id="KW-0472">Membrane</keyword>
<name>A0A5J4U5J6_9EUKA</name>
<evidence type="ECO:0000256" key="1">
    <source>
        <dbReference type="SAM" id="MobiDB-lite"/>
    </source>
</evidence>
<keyword evidence="2" id="KW-1133">Transmembrane helix</keyword>
<protein>
    <submittedName>
        <fullName evidence="3">Uncharacterized protein</fullName>
    </submittedName>
</protein>
<accession>A0A5J4U5J6</accession>
<gene>
    <name evidence="3" type="ORF">EZS28_038835</name>
</gene>
<sequence>MLSTAVVSCSSESPDNPSSSICRKAENSPGWVPASGQKYPQHVILKLLDGRTKVKAIRIRVADPELRQKINVQFGHLKSGCHVDDFNSYDYHTIWNGEKDQIEDDTEAGFTVKVDNNADFIRIQQVSAHDSQESNDDQKSKGIISVQVFSERIYEKIKLAKINGMTQKLNMLKENEEKNIDNIPQYEYPGLYSRMSPVEKKGAGQAISSYYYLMFFMTLIFVIGMFFFIPIMIICSKFSKNAGGLSVLAVRIS</sequence>
<feature type="compositionally biased region" description="Low complexity" evidence="1">
    <location>
        <begin position="8"/>
        <end position="20"/>
    </location>
</feature>
<proteinExistence type="predicted"/>
<organism evidence="3 4">
    <name type="scientific">Streblomastix strix</name>
    <dbReference type="NCBI Taxonomy" id="222440"/>
    <lineage>
        <taxon>Eukaryota</taxon>
        <taxon>Metamonada</taxon>
        <taxon>Preaxostyla</taxon>
        <taxon>Oxymonadida</taxon>
        <taxon>Streblomastigidae</taxon>
        <taxon>Streblomastix</taxon>
    </lineage>
</organism>
<evidence type="ECO:0000256" key="2">
    <source>
        <dbReference type="SAM" id="Phobius"/>
    </source>
</evidence>
<reference evidence="3 4" key="1">
    <citation type="submission" date="2019-03" db="EMBL/GenBank/DDBJ databases">
        <title>Single cell metagenomics reveals metabolic interactions within the superorganism composed of flagellate Streblomastix strix and complex community of Bacteroidetes bacteria on its surface.</title>
        <authorList>
            <person name="Treitli S.C."/>
            <person name="Kolisko M."/>
            <person name="Husnik F."/>
            <person name="Keeling P."/>
            <person name="Hampl V."/>
        </authorList>
    </citation>
    <scope>NUCLEOTIDE SEQUENCE [LARGE SCALE GENOMIC DNA]</scope>
    <source>
        <strain evidence="3">ST1C</strain>
    </source>
</reference>
<evidence type="ECO:0000313" key="4">
    <source>
        <dbReference type="Proteomes" id="UP000324800"/>
    </source>
</evidence>